<comment type="caution">
    <text evidence="1">The sequence shown here is derived from an EMBL/GenBank/DDBJ whole genome shotgun (WGS) entry which is preliminary data.</text>
</comment>
<accession>A0A4R8UUM0</accession>
<name>A0A4R8UUM0_9MICO</name>
<evidence type="ECO:0000313" key="2">
    <source>
        <dbReference type="Proteomes" id="UP000298173"/>
    </source>
</evidence>
<dbReference type="AlphaFoldDB" id="A0A4R8UUM0"/>
<sequence length="60" mass="6777">MCDRLLPLRIHTGWETLCEAQVSSGYSVDGSFGEYMIGEVNTVLDEMRHGKIDGRVVIQY</sequence>
<gene>
    <name evidence="1" type="ORF">E3O06_14295</name>
</gene>
<dbReference type="RefSeq" id="WP_134504052.1">
    <property type="nucleotide sequence ID" value="NZ_SOEY01000029.1"/>
</dbReference>
<organism evidence="1 2">
    <name type="scientific">Cryobacterium glaciale</name>
    <dbReference type="NCBI Taxonomy" id="1259145"/>
    <lineage>
        <taxon>Bacteria</taxon>
        <taxon>Bacillati</taxon>
        <taxon>Actinomycetota</taxon>
        <taxon>Actinomycetes</taxon>
        <taxon>Micrococcales</taxon>
        <taxon>Microbacteriaceae</taxon>
        <taxon>Cryobacterium</taxon>
    </lineage>
</organism>
<dbReference type="EMBL" id="SOEY01000029">
    <property type="protein sequence ID" value="TFB70622.1"/>
    <property type="molecule type" value="Genomic_DNA"/>
</dbReference>
<proteinExistence type="predicted"/>
<reference evidence="1 2" key="1">
    <citation type="submission" date="2019-03" db="EMBL/GenBank/DDBJ databases">
        <title>Genomics of glacier-inhabiting Cryobacterium strains.</title>
        <authorList>
            <person name="Liu Q."/>
            <person name="Xin Y.-H."/>
        </authorList>
    </citation>
    <scope>NUCLEOTIDE SEQUENCE [LARGE SCALE GENOMIC DNA]</scope>
    <source>
        <strain evidence="1 2">HLT2-23</strain>
    </source>
</reference>
<evidence type="ECO:0000313" key="1">
    <source>
        <dbReference type="EMBL" id="TFB70622.1"/>
    </source>
</evidence>
<keyword evidence="2" id="KW-1185">Reference proteome</keyword>
<dbReference type="Proteomes" id="UP000298173">
    <property type="component" value="Unassembled WGS sequence"/>
</dbReference>
<protein>
    <submittedName>
        <fullName evidence="1">Uncharacterized protein</fullName>
    </submittedName>
</protein>